<comment type="caution">
    <text evidence="1">The sequence shown here is derived from an EMBL/GenBank/DDBJ whole genome shotgun (WGS) entry which is preliminary data.</text>
</comment>
<accession>A0AAE1CV59</accession>
<dbReference type="AlphaFoldDB" id="A0AAE1CV59"/>
<reference evidence="1" key="1">
    <citation type="journal article" date="2023" name="G3 (Bethesda)">
        <title>A reference genome for the long-term kleptoplast-retaining sea slug Elysia crispata morphotype clarki.</title>
        <authorList>
            <person name="Eastman K.E."/>
            <person name="Pendleton A.L."/>
            <person name="Shaikh M.A."/>
            <person name="Suttiyut T."/>
            <person name="Ogas R."/>
            <person name="Tomko P."/>
            <person name="Gavelis G."/>
            <person name="Widhalm J.R."/>
            <person name="Wisecaver J.H."/>
        </authorList>
    </citation>
    <scope>NUCLEOTIDE SEQUENCE</scope>
    <source>
        <strain evidence="1">ECLA1</strain>
    </source>
</reference>
<dbReference type="EMBL" id="JAWDGP010006657">
    <property type="protein sequence ID" value="KAK3737359.1"/>
    <property type="molecule type" value="Genomic_DNA"/>
</dbReference>
<name>A0AAE1CV59_9GAST</name>
<organism evidence="1 2">
    <name type="scientific">Elysia crispata</name>
    <name type="common">lettuce slug</name>
    <dbReference type="NCBI Taxonomy" id="231223"/>
    <lineage>
        <taxon>Eukaryota</taxon>
        <taxon>Metazoa</taxon>
        <taxon>Spiralia</taxon>
        <taxon>Lophotrochozoa</taxon>
        <taxon>Mollusca</taxon>
        <taxon>Gastropoda</taxon>
        <taxon>Heterobranchia</taxon>
        <taxon>Euthyneura</taxon>
        <taxon>Panpulmonata</taxon>
        <taxon>Sacoglossa</taxon>
        <taxon>Placobranchoidea</taxon>
        <taxon>Plakobranchidae</taxon>
        <taxon>Elysia</taxon>
    </lineage>
</organism>
<dbReference type="Proteomes" id="UP001283361">
    <property type="component" value="Unassembled WGS sequence"/>
</dbReference>
<proteinExistence type="predicted"/>
<evidence type="ECO:0000313" key="1">
    <source>
        <dbReference type="EMBL" id="KAK3737359.1"/>
    </source>
</evidence>
<gene>
    <name evidence="1" type="ORF">RRG08_036763</name>
</gene>
<sequence length="112" mass="12619">MVNALPTVSSNAILQRENGSASNPMRFLLQDMRSAVSRLCMVLHFQFASFPIRDLVKTTLTAISKTYTRLWPSFAVTQGLTARDLVRRGCLNYSLSLYLSLLSPGTVKHRWI</sequence>
<keyword evidence="2" id="KW-1185">Reference proteome</keyword>
<protein>
    <submittedName>
        <fullName evidence="1">Uncharacterized protein</fullName>
    </submittedName>
</protein>
<evidence type="ECO:0000313" key="2">
    <source>
        <dbReference type="Proteomes" id="UP001283361"/>
    </source>
</evidence>